<evidence type="ECO:0000313" key="11">
    <source>
        <dbReference type="Proteomes" id="UP001149400"/>
    </source>
</evidence>
<comment type="similarity">
    <text evidence="2">Belongs to the MotB family.</text>
</comment>
<evidence type="ECO:0000256" key="3">
    <source>
        <dbReference type="ARBA" id="ARBA00022475"/>
    </source>
</evidence>
<dbReference type="Gene3D" id="3.30.1330.60">
    <property type="entry name" value="OmpA-like domain"/>
    <property type="match status" value="1"/>
</dbReference>
<keyword evidence="4 8" id="KW-0812">Transmembrane</keyword>
<comment type="subcellular location">
    <subcellularLocation>
        <location evidence="1">Cell membrane</location>
        <topology evidence="1">Single-pass membrane protein</topology>
    </subcellularLocation>
</comment>
<keyword evidence="6 7" id="KW-0472">Membrane</keyword>
<accession>A0ABT5QZY4</accession>
<sequence>MADDKKNIIIIKKRRRGDHDEHHGGAWKVAFADFAIAMMAFFMVLWIMEIASEDEREEIQYMLQQSSMFDSMDNLFDIRNSPFPIDFDGQASPFENPINSTLTGSNQLGTSLHEEVPQGERGNNAGRGDKLLSMMEGKYLDTAQLTAMAIALEEIAESLGAMENIHMEIVPQGLRIRIQDSTNKLMFDRGSVVMTPFFEDVLYALAPVLGRVQNRLIVSGHTDSTRYIAEGYSNWELSGDRALKARQVLVASGLPESHVLQVLAMADRMLIDTADPKSGKNRRIEFLILTKEADNQLIRLFGSDPRALETPINDGDAVKQAKQFARENQPVSRLEAMTQ</sequence>
<gene>
    <name evidence="10" type="ORF">LRP50_10595</name>
</gene>
<evidence type="ECO:0000256" key="1">
    <source>
        <dbReference type="ARBA" id="ARBA00004162"/>
    </source>
</evidence>
<evidence type="ECO:0000256" key="8">
    <source>
        <dbReference type="SAM" id="Phobius"/>
    </source>
</evidence>
<keyword evidence="5 8" id="KW-1133">Transmembrane helix</keyword>
<evidence type="ECO:0000259" key="9">
    <source>
        <dbReference type="PROSITE" id="PS51123"/>
    </source>
</evidence>
<protein>
    <submittedName>
        <fullName evidence="10">OmpA family protein</fullName>
    </submittedName>
</protein>
<dbReference type="PANTHER" id="PTHR30329">
    <property type="entry name" value="STATOR ELEMENT OF FLAGELLAR MOTOR COMPLEX"/>
    <property type="match status" value="1"/>
</dbReference>
<evidence type="ECO:0000313" key="10">
    <source>
        <dbReference type="EMBL" id="MDD1793576.1"/>
    </source>
</evidence>
<evidence type="ECO:0000256" key="7">
    <source>
        <dbReference type="PROSITE-ProRule" id="PRU00473"/>
    </source>
</evidence>
<dbReference type="RefSeq" id="WP_274164429.1">
    <property type="nucleotide sequence ID" value="NZ_JAJUBC010000010.1"/>
</dbReference>
<dbReference type="SUPFAM" id="SSF103088">
    <property type="entry name" value="OmpA-like"/>
    <property type="match status" value="1"/>
</dbReference>
<dbReference type="InterPro" id="IPR006665">
    <property type="entry name" value="OmpA-like"/>
</dbReference>
<keyword evidence="3" id="KW-1003">Cell membrane</keyword>
<dbReference type="Pfam" id="PF00691">
    <property type="entry name" value="OmpA"/>
    <property type="match status" value="1"/>
</dbReference>
<evidence type="ECO:0000256" key="4">
    <source>
        <dbReference type="ARBA" id="ARBA00022692"/>
    </source>
</evidence>
<feature type="transmembrane region" description="Helical" evidence="8">
    <location>
        <begin position="25"/>
        <end position="48"/>
    </location>
</feature>
<feature type="domain" description="OmpA-like" evidence="9">
    <location>
        <begin position="174"/>
        <end position="292"/>
    </location>
</feature>
<keyword evidence="11" id="KW-1185">Reference proteome</keyword>
<reference evidence="10" key="1">
    <citation type="submission" date="2021-12" db="EMBL/GenBank/DDBJ databases">
        <title>Enterovibrio ZSDZ35 sp. nov. and Enterovibrio ZSDZ42 sp. nov., isolated from coastal seawater in Qingdao.</title>
        <authorList>
            <person name="Zhang P."/>
        </authorList>
    </citation>
    <scope>NUCLEOTIDE SEQUENCE</scope>
    <source>
        <strain evidence="10">ZSDZ42</strain>
    </source>
</reference>
<dbReference type="InterPro" id="IPR025713">
    <property type="entry name" value="MotB-like_N_dom"/>
</dbReference>
<name>A0ABT5QZY4_9GAMM</name>
<organism evidence="10 11">
    <name type="scientific">Enterovibrio gelatinilyticus</name>
    <dbReference type="NCBI Taxonomy" id="2899819"/>
    <lineage>
        <taxon>Bacteria</taxon>
        <taxon>Pseudomonadati</taxon>
        <taxon>Pseudomonadota</taxon>
        <taxon>Gammaproteobacteria</taxon>
        <taxon>Vibrionales</taxon>
        <taxon>Vibrionaceae</taxon>
        <taxon>Enterovibrio</taxon>
    </lineage>
</organism>
<dbReference type="Proteomes" id="UP001149400">
    <property type="component" value="Unassembled WGS sequence"/>
</dbReference>
<dbReference type="PROSITE" id="PS51123">
    <property type="entry name" value="OMPA_2"/>
    <property type="match status" value="1"/>
</dbReference>
<evidence type="ECO:0000256" key="5">
    <source>
        <dbReference type="ARBA" id="ARBA00022989"/>
    </source>
</evidence>
<dbReference type="PANTHER" id="PTHR30329:SF21">
    <property type="entry name" value="LIPOPROTEIN YIAD-RELATED"/>
    <property type="match status" value="1"/>
</dbReference>
<proteinExistence type="inferred from homology"/>
<dbReference type="InterPro" id="IPR036737">
    <property type="entry name" value="OmpA-like_sf"/>
</dbReference>
<dbReference type="InterPro" id="IPR050330">
    <property type="entry name" value="Bact_OuterMem_StrucFunc"/>
</dbReference>
<dbReference type="EMBL" id="JAJUBC010000010">
    <property type="protein sequence ID" value="MDD1793576.1"/>
    <property type="molecule type" value="Genomic_DNA"/>
</dbReference>
<comment type="caution">
    <text evidence="10">The sequence shown here is derived from an EMBL/GenBank/DDBJ whole genome shotgun (WGS) entry which is preliminary data.</text>
</comment>
<dbReference type="Pfam" id="PF13677">
    <property type="entry name" value="MotB_plug"/>
    <property type="match status" value="1"/>
</dbReference>
<evidence type="ECO:0000256" key="6">
    <source>
        <dbReference type="ARBA" id="ARBA00023136"/>
    </source>
</evidence>
<evidence type="ECO:0000256" key="2">
    <source>
        <dbReference type="ARBA" id="ARBA00008914"/>
    </source>
</evidence>
<dbReference type="CDD" id="cd07185">
    <property type="entry name" value="OmpA_C-like"/>
    <property type="match status" value="1"/>
</dbReference>